<dbReference type="GO" id="GO:0016301">
    <property type="term" value="F:kinase activity"/>
    <property type="evidence" value="ECO:0007669"/>
    <property type="project" value="UniProtKB-KW"/>
</dbReference>
<comment type="caution">
    <text evidence="5">The sequence shown here is derived from an EMBL/GenBank/DDBJ whole genome shotgun (WGS) entry which is preliminary data.</text>
</comment>
<name>A0A4S8ND87_9ACTN</name>
<dbReference type="InterPro" id="IPR050306">
    <property type="entry name" value="PfkB_Carbo_kinase"/>
</dbReference>
<keyword evidence="3 5" id="KW-0418">Kinase</keyword>
<proteinExistence type="inferred from homology"/>
<dbReference type="PANTHER" id="PTHR43085:SF57">
    <property type="entry name" value="CARBOHYDRATE KINASE PFKB DOMAIN-CONTAINING PROTEIN"/>
    <property type="match status" value="1"/>
</dbReference>
<evidence type="ECO:0000259" key="4">
    <source>
        <dbReference type="Pfam" id="PF00294"/>
    </source>
</evidence>
<organism evidence="5 6">
    <name type="scientific">Nocardioides caeni</name>
    <dbReference type="NCBI Taxonomy" id="574700"/>
    <lineage>
        <taxon>Bacteria</taxon>
        <taxon>Bacillati</taxon>
        <taxon>Actinomycetota</taxon>
        <taxon>Actinomycetes</taxon>
        <taxon>Propionibacteriales</taxon>
        <taxon>Nocardioidaceae</taxon>
        <taxon>Nocardioides</taxon>
    </lineage>
</organism>
<keyword evidence="6" id="KW-1185">Reference proteome</keyword>
<keyword evidence="2" id="KW-0808">Transferase</keyword>
<evidence type="ECO:0000313" key="6">
    <source>
        <dbReference type="Proteomes" id="UP000307087"/>
    </source>
</evidence>
<dbReference type="Pfam" id="PF00294">
    <property type="entry name" value="PfkB"/>
    <property type="match status" value="1"/>
</dbReference>
<evidence type="ECO:0000313" key="5">
    <source>
        <dbReference type="EMBL" id="THV14540.1"/>
    </source>
</evidence>
<evidence type="ECO:0000256" key="1">
    <source>
        <dbReference type="ARBA" id="ARBA00010688"/>
    </source>
</evidence>
<dbReference type="InterPro" id="IPR011611">
    <property type="entry name" value="PfkB_dom"/>
</dbReference>
<dbReference type="Gene3D" id="3.40.1190.20">
    <property type="match status" value="1"/>
</dbReference>
<feature type="domain" description="Carbohydrate kinase PfkB" evidence="4">
    <location>
        <begin position="22"/>
        <end position="324"/>
    </location>
</feature>
<protein>
    <submittedName>
        <fullName evidence="5">Carbohydrate kinase</fullName>
    </submittedName>
</protein>
<sequence length="330" mass="32952">MAASLFDGADRAGHSGGVSGALVIGEAVLDVLVAPDDDGDGGPAEQRPGGSAVNAAVALARLGRPVQLATALGPDRAGGLIRAHLAAAGVVLIGDPDVLDSTGRAEAVVDATGAASYSFDIGWSLPADVDAVDVPRVVHVTSLGPLVDPGGASTFDLVEALRPHTAVSYDINLRPGITGMGADVRARVEAMAALSDVVKASDEDLVALWPDRLPGESATHLLGLGPAAVVVTHGGEGASWHACHGADWSTGGVHALPADVVHPIGAGDTFAAALIDHLWPLLAAGPDATRDALGDLDPPGWTAALTWAARAAAVTVARPGADPPTRDELG</sequence>
<evidence type="ECO:0000256" key="3">
    <source>
        <dbReference type="ARBA" id="ARBA00022777"/>
    </source>
</evidence>
<dbReference type="OrthoDB" id="9795789at2"/>
<accession>A0A4S8ND87</accession>
<dbReference type="AlphaFoldDB" id="A0A4S8ND87"/>
<dbReference type="Proteomes" id="UP000307087">
    <property type="component" value="Unassembled WGS sequence"/>
</dbReference>
<evidence type="ECO:0000256" key="2">
    <source>
        <dbReference type="ARBA" id="ARBA00022679"/>
    </source>
</evidence>
<gene>
    <name evidence="5" type="ORF">E9934_07645</name>
</gene>
<dbReference type="SUPFAM" id="SSF53613">
    <property type="entry name" value="Ribokinase-like"/>
    <property type="match status" value="1"/>
</dbReference>
<reference evidence="5 6" key="1">
    <citation type="journal article" date="2009" name="Int. J. Syst. Evol. Microbiol.">
        <title>Nocardioides caeni sp. nov., isolated from wastewater.</title>
        <authorList>
            <person name="Yoon J.H."/>
            <person name="Kang S.J."/>
            <person name="Park S."/>
            <person name="Kim W."/>
            <person name="Oh T.K."/>
        </authorList>
    </citation>
    <scope>NUCLEOTIDE SEQUENCE [LARGE SCALE GENOMIC DNA]</scope>
    <source>
        <strain evidence="5 6">DSM 23134</strain>
    </source>
</reference>
<dbReference type="PANTHER" id="PTHR43085">
    <property type="entry name" value="HEXOKINASE FAMILY MEMBER"/>
    <property type="match status" value="1"/>
</dbReference>
<dbReference type="InterPro" id="IPR029056">
    <property type="entry name" value="Ribokinase-like"/>
</dbReference>
<dbReference type="EMBL" id="STGW01000004">
    <property type="protein sequence ID" value="THV14540.1"/>
    <property type="molecule type" value="Genomic_DNA"/>
</dbReference>
<comment type="similarity">
    <text evidence="1">Belongs to the carbohydrate kinase PfkB family.</text>
</comment>